<evidence type="ECO:0000313" key="3">
    <source>
        <dbReference type="EMBL" id="KAK9503157.1"/>
    </source>
</evidence>
<dbReference type="InterPro" id="IPR050403">
    <property type="entry name" value="Myosin_RLC"/>
</dbReference>
<dbReference type="EMBL" id="JAPXFL010000008">
    <property type="protein sequence ID" value="KAK9503157.1"/>
    <property type="molecule type" value="Genomic_DNA"/>
</dbReference>
<dbReference type="Gene3D" id="1.10.238.10">
    <property type="entry name" value="EF-hand"/>
    <property type="match status" value="1"/>
</dbReference>
<evidence type="ECO:0000256" key="1">
    <source>
        <dbReference type="ARBA" id="ARBA00022737"/>
    </source>
</evidence>
<dbReference type="AlphaFoldDB" id="A0AAW1D2S6"/>
<gene>
    <name evidence="3" type="ORF">O3M35_011785</name>
</gene>
<feature type="region of interest" description="Disordered" evidence="2">
    <location>
        <begin position="243"/>
        <end position="280"/>
    </location>
</feature>
<accession>A0AAW1D2S6</accession>
<dbReference type="InterPro" id="IPR011992">
    <property type="entry name" value="EF-hand-dom_pair"/>
</dbReference>
<organism evidence="3 4">
    <name type="scientific">Rhynocoris fuscipes</name>
    <dbReference type="NCBI Taxonomy" id="488301"/>
    <lineage>
        <taxon>Eukaryota</taxon>
        <taxon>Metazoa</taxon>
        <taxon>Ecdysozoa</taxon>
        <taxon>Arthropoda</taxon>
        <taxon>Hexapoda</taxon>
        <taxon>Insecta</taxon>
        <taxon>Pterygota</taxon>
        <taxon>Neoptera</taxon>
        <taxon>Paraneoptera</taxon>
        <taxon>Hemiptera</taxon>
        <taxon>Heteroptera</taxon>
        <taxon>Panheteroptera</taxon>
        <taxon>Cimicomorpha</taxon>
        <taxon>Reduviidae</taxon>
        <taxon>Harpactorinae</taxon>
        <taxon>Harpactorini</taxon>
        <taxon>Rhynocoris</taxon>
    </lineage>
</organism>
<evidence type="ECO:0000313" key="4">
    <source>
        <dbReference type="Proteomes" id="UP001461498"/>
    </source>
</evidence>
<evidence type="ECO:0000256" key="2">
    <source>
        <dbReference type="SAM" id="MobiDB-lite"/>
    </source>
</evidence>
<sequence length="280" mass="32256">MRQQTSYMMADEGIGGIDLELGIKKQLPEVVKEIFTEQQITEYKQLFHLYDYNNEGLINISLVPKILASAEHEYEQLDLEMAMQEIDVSKGPEIDEMIFLQLAAKCYTQSLLKQQIVKAFQMINQPRTGNAINKTILQYYLCDSGEPFDNYELKMFLFLAEPDPKNGDINYETLIEKLGSIVPNELSRSRIKKEAIMKAPKVRELVKRYSVKRPRTDADHLVKKSKSLDMLLKSIEMISEKGGTLGTSETIDSPSIDEEDYLEMESEFFDEEQPENQDEN</sequence>
<keyword evidence="1" id="KW-0677">Repeat</keyword>
<reference evidence="3 4" key="1">
    <citation type="submission" date="2022-12" db="EMBL/GenBank/DDBJ databases">
        <title>Chromosome-level genome assembly of true bugs.</title>
        <authorList>
            <person name="Ma L."/>
            <person name="Li H."/>
        </authorList>
    </citation>
    <scope>NUCLEOTIDE SEQUENCE [LARGE SCALE GENOMIC DNA]</scope>
    <source>
        <strain evidence="3">Lab_2022b</strain>
    </source>
</reference>
<feature type="compositionally biased region" description="Acidic residues" evidence="2">
    <location>
        <begin position="255"/>
        <end position="280"/>
    </location>
</feature>
<dbReference type="SUPFAM" id="SSF47473">
    <property type="entry name" value="EF-hand"/>
    <property type="match status" value="1"/>
</dbReference>
<dbReference type="Proteomes" id="UP001461498">
    <property type="component" value="Unassembled WGS sequence"/>
</dbReference>
<name>A0AAW1D2S6_9HEMI</name>
<protein>
    <submittedName>
        <fullName evidence="3">Uncharacterized protein</fullName>
    </submittedName>
</protein>
<proteinExistence type="predicted"/>
<comment type="caution">
    <text evidence="3">The sequence shown here is derived from an EMBL/GenBank/DDBJ whole genome shotgun (WGS) entry which is preliminary data.</text>
</comment>
<keyword evidence="4" id="KW-1185">Reference proteome</keyword>
<dbReference type="PANTHER" id="PTHR23049">
    <property type="entry name" value="MYOSIN REGULATORY LIGHT CHAIN 2"/>
    <property type="match status" value="1"/>
</dbReference>